<organism evidence="2 3">
    <name type="scientific">Striga hermonthica</name>
    <name type="common">Purple witchweed</name>
    <name type="synonym">Buchnera hermonthica</name>
    <dbReference type="NCBI Taxonomy" id="68872"/>
    <lineage>
        <taxon>Eukaryota</taxon>
        <taxon>Viridiplantae</taxon>
        <taxon>Streptophyta</taxon>
        <taxon>Embryophyta</taxon>
        <taxon>Tracheophyta</taxon>
        <taxon>Spermatophyta</taxon>
        <taxon>Magnoliopsida</taxon>
        <taxon>eudicotyledons</taxon>
        <taxon>Gunneridae</taxon>
        <taxon>Pentapetalae</taxon>
        <taxon>asterids</taxon>
        <taxon>lamiids</taxon>
        <taxon>Lamiales</taxon>
        <taxon>Orobanchaceae</taxon>
        <taxon>Buchnereae</taxon>
        <taxon>Striga</taxon>
    </lineage>
</organism>
<proteinExistence type="predicted"/>
<reference evidence="2" key="1">
    <citation type="submission" date="2019-12" db="EMBL/GenBank/DDBJ databases">
        <authorList>
            <person name="Scholes J."/>
        </authorList>
    </citation>
    <scope>NUCLEOTIDE SEQUENCE</scope>
</reference>
<feature type="transmembrane region" description="Helical" evidence="1">
    <location>
        <begin position="20"/>
        <end position="41"/>
    </location>
</feature>
<evidence type="ECO:0000313" key="2">
    <source>
        <dbReference type="EMBL" id="CAA0827036.1"/>
    </source>
</evidence>
<keyword evidence="1" id="KW-0472">Membrane</keyword>
<name>A0A9N7NE13_STRHE</name>
<keyword evidence="3" id="KW-1185">Reference proteome</keyword>
<gene>
    <name evidence="2" type="ORF">SHERM_22732</name>
</gene>
<protein>
    <submittedName>
        <fullName evidence="2">Uncharacterized protein</fullName>
    </submittedName>
</protein>
<dbReference type="AlphaFoldDB" id="A0A9N7NE13"/>
<dbReference type="EMBL" id="CACSLK010027687">
    <property type="protein sequence ID" value="CAA0827036.1"/>
    <property type="molecule type" value="Genomic_DNA"/>
</dbReference>
<keyword evidence="1" id="KW-1133">Transmembrane helix</keyword>
<keyword evidence="1" id="KW-0812">Transmembrane</keyword>
<accession>A0A9N7NE13</accession>
<dbReference type="Proteomes" id="UP001153555">
    <property type="component" value="Unassembled WGS sequence"/>
</dbReference>
<comment type="caution">
    <text evidence="2">The sequence shown here is derived from an EMBL/GenBank/DDBJ whole genome shotgun (WGS) entry which is preliminary data.</text>
</comment>
<evidence type="ECO:0000256" key="1">
    <source>
        <dbReference type="SAM" id="Phobius"/>
    </source>
</evidence>
<evidence type="ECO:0000313" key="3">
    <source>
        <dbReference type="Proteomes" id="UP001153555"/>
    </source>
</evidence>
<feature type="non-terminal residue" evidence="2">
    <location>
        <position position="1"/>
    </location>
</feature>
<sequence length="51" mass="5686">RYMENNDEVELSALGMGNFLLLPLNSCVLLLPCMAMCRFGLYFDGVINNIG</sequence>